<reference evidence="2 3" key="1">
    <citation type="journal article" date="2021" name="Nat. Commun.">
        <title>Genetic determinants of endophytism in the Arabidopsis root mycobiome.</title>
        <authorList>
            <person name="Mesny F."/>
            <person name="Miyauchi S."/>
            <person name="Thiergart T."/>
            <person name="Pickel B."/>
            <person name="Atanasova L."/>
            <person name="Karlsson M."/>
            <person name="Huettel B."/>
            <person name="Barry K.W."/>
            <person name="Haridas S."/>
            <person name="Chen C."/>
            <person name="Bauer D."/>
            <person name="Andreopoulos W."/>
            <person name="Pangilinan J."/>
            <person name="LaButti K."/>
            <person name="Riley R."/>
            <person name="Lipzen A."/>
            <person name="Clum A."/>
            <person name="Drula E."/>
            <person name="Henrissat B."/>
            <person name="Kohler A."/>
            <person name="Grigoriev I.V."/>
            <person name="Martin F.M."/>
            <person name="Hacquard S."/>
        </authorList>
    </citation>
    <scope>NUCLEOTIDE SEQUENCE [LARGE SCALE GENOMIC DNA]</scope>
    <source>
        <strain evidence="2 3">MPI-CAGE-CH-0241</strain>
    </source>
</reference>
<dbReference type="Proteomes" id="UP000777438">
    <property type="component" value="Unassembled WGS sequence"/>
</dbReference>
<protein>
    <submittedName>
        <fullName evidence="2">Heterokaryon incompatibility protein-domain-containing protein</fullName>
    </submittedName>
</protein>
<evidence type="ECO:0000313" key="2">
    <source>
        <dbReference type="EMBL" id="KAH6889168.1"/>
    </source>
</evidence>
<accession>A0A9P8W2U1</accession>
<proteinExistence type="predicted"/>
<name>A0A9P8W2U1_9HYPO</name>
<comment type="caution">
    <text evidence="2">The sequence shown here is derived from an EMBL/GenBank/DDBJ whole genome shotgun (WGS) entry which is preliminary data.</text>
</comment>
<dbReference type="PANTHER" id="PTHR24148">
    <property type="entry name" value="ANKYRIN REPEAT DOMAIN-CONTAINING PROTEIN 39 HOMOLOG-RELATED"/>
    <property type="match status" value="1"/>
</dbReference>
<evidence type="ECO:0000259" key="1">
    <source>
        <dbReference type="Pfam" id="PF06985"/>
    </source>
</evidence>
<dbReference type="OrthoDB" id="2157530at2759"/>
<feature type="domain" description="Heterokaryon incompatibility" evidence="1">
    <location>
        <begin position="61"/>
        <end position="215"/>
    </location>
</feature>
<dbReference type="InterPro" id="IPR010730">
    <property type="entry name" value="HET"/>
</dbReference>
<dbReference type="PANTHER" id="PTHR24148:SF64">
    <property type="entry name" value="HETEROKARYON INCOMPATIBILITY DOMAIN-CONTAINING PROTEIN"/>
    <property type="match status" value="1"/>
</dbReference>
<dbReference type="AlphaFoldDB" id="A0A9P8W2U1"/>
<dbReference type="Pfam" id="PF06985">
    <property type="entry name" value="HET"/>
    <property type="match status" value="1"/>
</dbReference>
<keyword evidence="3" id="KW-1185">Reference proteome</keyword>
<dbReference type="EMBL" id="JAGPYM010000011">
    <property type="protein sequence ID" value="KAH6889168.1"/>
    <property type="molecule type" value="Genomic_DNA"/>
</dbReference>
<sequence length="607" mass="69345">MSQQVSHATDAQNVPPDDHYEYGVLQDKHFIRYLILQPSSLNSDPLVCTLHTAHLDDIPRFEAMSYVWGTPAKNQSVTCDGKVIRITANLHDALRQVRFEDKLRTLWVDSICINQADPKEQGHQVSLMERIYRKASCTLICLGTSDRVHAPAVADLVTGVDRMIQNVFGRADFEWCQNSFPFPDDGEPLVSHSGWDSFSIMLQQPWFKRGWVVQEAALGRDAVVLWADTAIEWLSLVRAYVWGIRRALKLPDIQHFWLSDLHLQGLYGQRSREAITFRPEGAAKPLTLLETLDGARWLGVTDPRDRIYAFLSVLSSSILLPAIRPNYEVPYIHVYRDFACEYLRTSKDLDILHFVHSDESTLKSDFPSWIPRWDMHLYSSYTGTLNNYNSHSRHIVSKLSSPTVTVSSDQNTLELRAVMIDTVRFTGRGFDKRSTTPDDVASLWESVFTASTPVLYSCSALRAFVTIFRCGIYRGILREWKAQESAYMRLLQRELTPGDASYGTAEYFHRLRMEDVHNKSFIVSDRGYYGLAPNVVQEGDVCCIIFGTRSPFILRRTDRAGHYKLVGSVLILSKKLDHNGNPERFGGDEVCQDWVEWGLEEETIVLY</sequence>
<dbReference type="Pfam" id="PF26639">
    <property type="entry name" value="Het-6_barrel"/>
    <property type="match status" value="1"/>
</dbReference>
<gene>
    <name evidence="2" type="ORF">B0T10DRAFT_487481</name>
</gene>
<organism evidence="2 3">
    <name type="scientific">Thelonectria olida</name>
    <dbReference type="NCBI Taxonomy" id="1576542"/>
    <lineage>
        <taxon>Eukaryota</taxon>
        <taxon>Fungi</taxon>
        <taxon>Dikarya</taxon>
        <taxon>Ascomycota</taxon>
        <taxon>Pezizomycotina</taxon>
        <taxon>Sordariomycetes</taxon>
        <taxon>Hypocreomycetidae</taxon>
        <taxon>Hypocreales</taxon>
        <taxon>Nectriaceae</taxon>
        <taxon>Thelonectria</taxon>
    </lineage>
</organism>
<dbReference type="InterPro" id="IPR052895">
    <property type="entry name" value="HetReg/Transcr_Mod"/>
</dbReference>
<evidence type="ECO:0000313" key="3">
    <source>
        <dbReference type="Proteomes" id="UP000777438"/>
    </source>
</evidence>